<dbReference type="AlphaFoldDB" id="A0A212K7Q1"/>
<evidence type="ECO:0000259" key="1">
    <source>
        <dbReference type="Pfam" id="PF03432"/>
    </source>
</evidence>
<dbReference type="Pfam" id="PF03432">
    <property type="entry name" value="Relaxase"/>
    <property type="match status" value="1"/>
</dbReference>
<dbReference type="EMBL" id="FLUN01000001">
    <property type="protein sequence ID" value="SBW07743.1"/>
    <property type="molecule type" value="Genomic_DNA"/>
</dbReference>
<evidence type="ECO:0000313" key="2">
    <source>
        <dbReference type="EMBL" id="SBW07743.1"/>
    </source>
</evidence>
<organism evidence="2">
    <name type="scientific">uncultured Eubacteriales bacterium</name>
    <dbReference type="NCBI Taxonomy" id="172733"/>
    <lineage>
        <taxon>Bacteria</taxon>
        <taxon>Bacillati</taxon>
        <taxon>Bacillota</taxon>
        <taxon>Clostridia</taxon>
        <taxon>Eubacteriales</taxon>
        <taxon>environmental samples</taxon>
    </lineage>
</organism>
<accession>A0A212K7Q1</accession>
<dbReference type="InterPro" id="IPR005094">
    <property type="entry name" value="Endonuclease_MobA/VirD2"/>
</dbReference>
<sequence>MAIVKPIKVRVGNLAGLRAVLDYIKDDRKTQNGALVYFKDLLKGKEYQQMVITKCAFHKDTGRQYAHFVQSFDPRDNVTPELAYKIGQEFIKRYERFQGFQVVMTVHTNEQHMHIHYIVNSVSHENGCKWQSSPEDLKRMRSLSDELCLEYGLSVIEHGRKGHRSYGEYTQTASWKRQLAQDIASSLALSHSRADFMHRMASLGIDADVGKKSVLFTIPAGVYGLQSERKCSNWKLMSYGDFTTENMRNTWNCNAGLARIGRSDMQFLQEVLLELGQLDCPDTPDRYQDMYFRDIPFDGMTKQEIEIALSRKALDTMLEKARQAHERAQAESQQAGLLLATIADTFAEVLRWQEEQPQNIPYSDYYTEYEEENEYEL</sequence>
<gene>
    <name evidence="2" type="ORF">KL86CLO1_12340</name>
</gene>
<protein>
    <submittedName>
        <fullName evidence="2">Relaxase/mobilization nuclease family protein</fullName>
    </submittedName>
</protein>
<proteinExistence type="predicted"/>
<name>A0A212K7Q1_9FIRM</name>
<feature type="domain" description="MobA/VirD2-like nuclease" evidence="1">
    <location>
        <begin position="23"/>
        <end position="153"/>
    </location>
</feature>
<reference evidence="2" key="1">
    <citation type="submission" date="2016-04" db="EMBL/GenBank/DDBJ databases">
        <authorList>
            <person name="Evans L.H."/>
            <person name="Alamgir A."/>
            <person name="Owens N."/>
            <person name="Weber N.D."/>
            <person name="Virtaneva K."/>
            <person name="Barbian K."/>
            <person name="Babar A."/>
            <person name="Rosenke K."/>
        </authorList>
    </citation>
    <scope>NUCLEOTIDE SEQUENCE</scope>
    <source>
        <strain evidence="2">86</strain>
    </source>
</reference>